<name>A0ABV0XSM3_9TELE</name>
<feature type="transmembrane region" description="Helical" evidence="2">
    <location>
        <begin position="147"/>
        <end position="167"/>
    </location>
</feature>
<evidence type="ECO:0000313" key="3">
    <source>
        <dbReference type="EMBL" id="MEQ2284403.1"/>
    </source>
</evidence>
<evidence type="ECO:0000256" key="2">
    <source>
        <dbReference type="SAM" id="Phobius"/>
    </source>
</evidence>
<evidence type="ECO:0000313" key="4">
    <source>
        <dbReference type="Proteomes" id="UP001469553"/>
    </source>
</evidence>
<keyword evidence="2" id="KW-0472">Membrane</keyword>
<keyword evidence="2" id="KW-1133">Transmembrane helix</keyword>
<gene>
    <name evidence="3" type="primary">MBTPS1_1</name>
    <name evidence="3" type="ORF">AMECASPLE_021335</name>
</gene>
<dbReference type="EMBL" id="JAHRIP010011237">
    <property type="protein sequence ID" value="MEQ2284403.1"/>
    <property type="molecule type" value="Genomic_DNA"/>
</dbReference>
<feature type="compositionally biased region" description="Polar residues" evidence="1">
    <location>
        <begin position="185"/>
        <end position="198"/>
    </location>
</feature>
<reference evidence="3 4" key="1">
    <citation type="submission" date="2021-06" db="EMBL/GenBank/DDBJ databases">
        <authorList>
            <person name="Palmer J.M."/>
        </authorList>
    </citation>
    <scope>NUCLEOTIDE SEQUENCE [LARGE SCALE GENOMIC DNA]</scope>
    <source>
        <strain evidence="3 4">AS_MEX2019</strain>
        <tissue evidence="3">Muscle</tissue>
    </source>
</reference>
<dbReference type="Proteomes" id="UP001469553">
    <property type="component" value="Unassembled WGS sequence"/>
</dbReference>
<dbReference type="GO" id="GO:0008233">
    <property type="term" value="F:peptidase activity"/>
    <property type="evidence" value="ECO:0007669"/>
    <property type="project" value="UniProtKB-KW"/>
</dbReference>
<keyword evidence="4" id="KW-1185">Reference proteome</keyword>
<protein>
    <submittedName>
        <fullName evidence="3">Membrane-bound transcription factor site-1 protease</fullName>
    </submittedName>
</protein>
<keyword evidence="2" id="KW-0812">Transmembrane</keyword>
<organism evidence="3 4">
    <name type="scientific">Ameca splendens</name>
    <dbReference type="NCBI Taxonomy" id="208324"/>
    <lineage>
        <taxon>Eukaryota</taxon>
        <taxon>Metazoa</taxon>
        <taxon>Chordata</taxon>
        <taxon>Craniata</taxon>
        <taxon>Vertebrata</taxon>
        <taxon>Euteleostomi</taxon>
        <taxon>Actinopterygii</taxon>
        <taxon>Neopterygii</taxon>
        <taxon>Teleostei</taxon>
        <taxon>Neoteleostei</taxon>
        <taxon>Acanthomorphata</taxon>
        <taxon>Ovalentaria</taxon>
        <taxon>Atherinomorphae</taxon>
        <taxon>Cyprinodontiformes</taxon>
        <taxon>Goodeidae</taxon>
        <taxon>Ameca</taxon>
    </lineage>
</organism>
<sequence length="198" mass="21995">MEASGLSSASEPLSVRGYLSSLAAVFCCYGSCLYLKRFTRGGDSKTWNHLYRYSKVLEAHLGDPKPRPLPACPHLSWAKPQPLNETAPSNLWKHQKLLSVDLDKVALPNMKSYRPQVRPLSPGESGAWDIPGGIMPGRYNQEVGQTIPVFAFLGAMVVLSFFVVQLTKAKSKPKRRKPRIKRPTYLQQQTTAGKNPTV</sequence>
<evidence type="ECO:0000256" key="1">
    <source>
        <dbReference type="SAM" id="MobiDB-lite"/>
    </source>
</evidence>
<feature type="compositionally biased region" description="Basic residues" evidence="1">
    <location>
        <begin position="172"/>
        <end position="182"/>
    </location>
</feature>
<dbReference type="GO" id="GO:0006508">
    <property type="term" value="P:proteolysis"/>
    <property type="evidence" value="ECO:0007669"/>
    <property type="project" value="UniProtKB-KW"/>
</dbReference>
<comment type="caution">
    <text evidence="3">The sequence shown here is derived from an EMBL/GenBank/DDBJ whole genome shotgun (WGS) entry which is preliminary data.</text>
</comment>
<feature type="region of interest" description="Disordered" evidence="1">
    <location>
        <begin position="172"/>
        <end position="198"/>
    </location>
</feature>
<accession>A0ABV0XSM3</accession>
<keyword evidence="3" id="KW-0645">Protease</keyword>
<keyword evidence="3" id="KW-0378">Hydrolase</keyword>
<proteinExistence type="predicted"/>